<dbReference type="PANTHER" id="PTHR47943">
    <property type="entry name" value="CYTOCHROME P450 93A3-LIKE"/>
    <property type="match status" value="1"/>
</dbReference>
<keyword evidence="4" id="KW-0349">Heme</keyword>
<evidence type="ECO:0000256" key="2">
    <source>
        <dbReference type="ARBA" id="ARBA00004370"/>
    </source>
</evidence>
<keyword evidence="11" id="KW-1185">Reference proteome</keyword>
<dbReference type="EMBL" id="VEPZ02001047">
    <property type="protein sequence ID" value="KAE8698055.1"/>
    <property type="molecule type" value="Genomic_DNA"/>
</dbReference>
<dbReference type="GO" id="GO:0005506">
    <property type="term" value="F:iron ion binding"/>
    <property type="evidence" value="ECO:0007669"/>
    <property type="project" value="InterPro"/>
</dbReference>
<dbReference type="GO" id="GO:0016020">
    <property type="term" value="C:membrane"/>
    <property type="evidence" value="ECO:0007669"/>
    <property type="project" value="UniProtKB-SubCell"/>
</dbReference>
<comment type="subcellular location">
    <subcellularLocation>
        <location evidence="2">Membrane</location>
    </subcellularLocation>
</comment>
<evidence type="ECO:0000313" key="10">
    <source>
        <dbReference type="EMBL" id="KAE8698055.1"/>
    </source>
</evidence>
<evidence type="ECO:0000256" key="8">
    <source>
        <dbReference type="ARBA" id="ARBA00023033"/>
    </source>
</evidence>
<keyword evidence="8" id="KW-0503">Monooxygenase</keyword>
<dbReference type="GO" id="GO:0020037">
    <property type="term" value="F:heme binding"/>
    <property type="evidence" value="ECO:0007669"/>
    <property type="project" value="InterPro"/>
</dbReference>
<accession>A0A6A3A479</accession>
<evidence type="ECO:0000256" key="9">
    <source>
        <dbReference type="ARBA" id="ARBA00023136"/>
    </source>
</evidence>
<evidence type="ECO:0000256" key="7">
    <source>
        <dbReference type="ARBA" id="ARBA00023004"/>
    </source>
</evidence>
<keyword evidence="6" id="KW-0560">Oxidoreductase</keyword>
<evidence type="ECO:0000313" key="11">
    <source>
        <dbReference type="Proteomes" id="UP000436088"/>
    </source>
</evidence>
<protein>
    <submittedName>
        <fullName evidence="10">Uncharacterized protein</fullName>
    </submittedName>
</protein>
<dbReference type="AlphaFoldDB" id="A0A6A3A479"/>
<evidence type="ECO:0000256" key="6">
    <source>
        <dbReference type="ARBA" id="ARBA00023002"/>
    </source>
</evidence>
<name>A0A6A3A479_HIBSY</name>
<gene>
    <name evidence="10" type="ORF">F3Y22_tig00110602pilonHSYRG00058</name>
</gene>
<organism evidence="10 11">
    <name type="scientific">Hibiscus syriacus</name>
    <name type="common">Rose of Sharon</name>
    <dbReference type="NCBI Taxonomy" id="106335"/>
    <lineage>
        <taxon>Eukaryota</taxon>
        <taxon>Viridiplantae</taxon>
        <taxon>Streptophyta</taxon>
        <taxon>Embryophyta</taxon>
        <taxon>Tracheophyta</taxon>
        <taxon>Spermatophyta</taxon>
        <taxon>Magnoliopsida</taxon>
        <taxon>eudicotyledons</taxon>
        <taxon>Gunneridae</taxon>
        <taxon>Pentapetalae</taxon>
        <taxon>rosids</taxon>
        <taxon>malvids</taxon>
        <taxon>Malvales</taxon>
        <taxon>Malvaceae</taxon>
        <taxon>Malvoideae</taxon>
        <taxon>Hibiscus</taxon>
    </lineage>
</organism>
<dbReference type="GO" id="GO:0016705">
    <property type="term" value="F:oxidoreductase activity, acting on paired donors, with incorporation or reduction of molecular oxygen"/>
    <property type="evidence" value="ECO:0007669"/>
    <property type="project" value="InterPro"/>
</dbReference>
<dbReference type="GO" id="GO:0004497">
    <property type="term" value="F:monooxygenase activity"/>
    <property type="evidence" value="ECO:0007669"/>
    <property type="project" value="UniProtKB-KW"/>
</dbReference>
<dbReference type="InterPro" id="IPR036396">
    <property type="entry name" value="Cyt_P450_sf"/>
</dbReference>
<dbReference type="InterPro" id="IPR002401">
    <property type="entry name" value="Cyt_P450_E_grp-I"/>
</dbReference>
<dbReference type="InterPro" id="IPR001128">
    <property type="entry name" value="Cyt_P450"/>
</dbReference>
<dbReference type="Gene3D" id="1.10.630.10">
    <property type="entry name" value="Cytochrome P450"/>
    <property type="match status" value="1"/>
</dbReference>
<dbReference type="PANTHER" id="PTHR47943:SF2">
    <property type="entry name" value="CYTOCHROME P450"/>
    <property type="match status" value="1"/>
</dbReference>
<evidence type="ECO:0000256" key="4">
    <source>
        <dbReference type="ARBA" id="ARBA00022617"/>
    </source>
</evidence>
<comment type="cofactor">
    <cofactor evidence="1">
        <name>heme</name>
        <dbReference type="ChEBI" id="CHEBI:30413"/>
    </cofactor>
</comment>
<evidence type="ECO:0000256" key="3">
    <source>
        <dbReference type="ARBA" id="ARBA00010617"/>
    </source>
</evidence>
<dbReference type="SUPFAM" id="SSF48264">
    <property type="entry name" value="Cytochrome P450"/>
    <property type="match status" value="1"/>
</dbReference>
<reference evidence="10" key="1">
    <citation type="submission" date="2019-09" db="EMBL/GenBank/DDBJ databases">
        <title>Draft genome information of white flower Hibiscus syriacus.</title>
        <authorList>
            <person name="Kim Y.-M."/>
        </authorList>
    </citation>
    <scope>NUCLEOTIDE SEQUENCE [LARGE SCALE GENOMIC DNA]</scope>
    <source>
        <strain evidence="10">YM2019G1</strain>
    </source>
</reference>
<sequence>MLIAAAFNLADYIPQIRGLDLQGLTKRMKIIAKDFDGFFEKIIEEHVRSQDENRVKDFIDVMLGFMGSQETEYRVERDTIKAIILDMLAASMDTSAATIDWTVTELIRHPHVTKKLQQELFYVSIYAPF</sequence>
<dbReference type="Pfam" id="PF00067">
    <property type="entry name" value="p450"/>
    <property type="match status" value="1"/>
</dbReference>
<keyword evidence="5" id="KW-0479">Metal-binding</keyword>
<evidence type="ECO:0000256" key="1">
    <source>
        <dbReference type="ARBA" id="ARBA00001971"/>
    </source>
</evidence>
<comment type="similarity">
    <text evidence="3">Belongs to the cytochrome P450 family.</text>
</comment>
<comment type="caution">
    <text evidence="10">The sequence shown here is derived from an EMBL/GenBank/DDBJ whole genome shotgun (WGS) entry which is preliminary data.</text>
</comment>
<dbReference type="Proteomes" id="UP000436088">
    <property type="component" value="Unassembled WGS sequence"/>
</dbReference>
<keyword evidence="7" id="KW-0408">Iron</keyword>
<evidence type="ECO:0000256" key="5">
    <source>
        <dbReference type="ARBA" id="ARBA00022723"/>
    </source>
</evidence>
<dbReference type="PRINTS" id="PR00463">
    <property type="entry name" value="EP450I"/>
</dbReference>
<proteinExistence type="inferred from homology"/>
<keyword evidence="9" id="KW-0472">Membrane</keyword>